<sequence length="68" mass="7358">MRAMYICMCNAVTDHDIRRAAADGVHSFAELQARTGCSDCCGCCEQEARSTLSKAVDQVMMTLPIVTA</sequence>
<dbReference type="InterPro" id="IPR052371">
    <property type="entry name" value="BFD-associated_ferredoxin"/>
</dbReference>
<dbReference type="EMBL" id="SJTG01000004">
    <property type="protein sequence ID" value="TCI08380.1"/>
    <property type="molecule type" value="Genomic_DNA"/>
</dbReference>
<keyword evidence="3" id="KW-0479">Metal-binding</keyword>
<comment type="similarity">
    <text evidence="9">Belongs to the Bfd family.</text>
</comment>
<evidence type="ECO:0000256" key="5">
    <source>
        <dbReference type="ARBA" id="ARBA00023004"/>
    </source>
</evidence>
<dbReference type="PANTHER" id="PTHR37424:SF1">
    <property type="entry name" value="BACTERIOFERRITIN-ASSOCIATED FERREDOXIN"/>
    <property type="match status" value="1"/>
</dbReference>
<keyword evidence="1" id="KW-0813">Transport</keyword>
<dbReference type="GO" id="GO:0051537">
    <property type="term" value="F:2 iron, 2 sulfur cluster binding"/>
    <property type="evidence" value="ECO:0007669"/>
    <property type="project" value="UniProtKB-KW"/>
</dbReference>
<keyword evidence="12" id="KW-1185">Reference proteome</keyword>
<evidence type="ECO:0000256" key="6">
    <source>
        <dbReference type="ARBA" id="ARBA00023014"/>
    </source>
</evidence>
<dbReference type="AlphaFoldDB" id="A0A4R0YIV6"/>
<keyword evidence="2" id="KW-0001">2Fe-2S</keyword>
<dbReference type="Gene3D" id="1.10.10.1100">
    <property type="entry name" value="BFD-like [2Fe-2S]-binding domain"/>
    <property type="match status" value="1"/>
</dbReference>
<evidence type="ECO:0000259" key="10">
    <source>
        <dbReference type="Pfam" id="PF04324"/>
    </source>
</evidence>
<evidence type="ECO:0000256" key="9">
    <source>
        <dbReference type="ARBA" id="ARBA00046332"/>
    </source>
</evidence>
<dbReference type="Pfam" id="PF04324">
    <property type="entry name" value="Fer2_BFD"/>
    <property type="match status" value="1"/>
</dbReference>
<dbReference type="InterPro" id="IPR007419">
    <property type="entry name" value="BFD-like_2Fe2S-bd_dom"/>
</dbReference>
<keyword evidence="4" id="KW-0249">Electron transport</keyword>
<evidence type="ECO:0000313" key="11">
    <source>
        <dbReference type="EMBL" id="TCI08380.1"/>
    </source>
</evidence>
<evidence type="ECO:0000313" key="12">
    <source>
        <dbReference type="Proteomes" id="UP000291822"/>
    </source>
</evidence>
<feature type="domain" description="BFD-like [2Fe-2S]-binding" evidence="10">
    <location>
        <begin position="5"/>
        <end position="52"/>
    </location>
</feature>
<proteinExistence type="inferred from homology"/>
<evidence type="ECO:0000256" key="7">
    <source>
        <dbReference type="ARBA" id="ARBA00034078"/>
    </source>
</evidence>
<dbReference type="GO" id="GO:0046872">
    <property type="term" value="F:metal ion binding"/>
    <property type="evidence" value="ECO:0007669"/>
    <property type="project" value="UniProtKB-KW"/>
</dbReference>
<evidence type="ECO:0000256" key="4">
    <source>
        <dbReference type="ARBA" id="ARBA00022982"/>
    </source>
</evidence>
<evidence type="ECO:0000256" key="1">
    <source>
        <dbReference type="ARBA" id="ARBA00022448"/>
    </source>
</evidence>
<evidence type="ECO:0000256" key="8">
    <source>
        <dbReference type="ARBA" id="ARBA00039386"/>
    </source>
</evidence>
<organism evidence="11 12">
    <name type="scientific">Dyella soli</name>
    <dbReference type="NCBI Taxonomy" id="522319"/>
    <lineage>
        <taxon>Bacteria</taxon>
        <taxon>Pseudomonadati</taxon>
        <taxon>Pseudomonadota</taxon>
        <taxon>Gammaproteobacteria</taxon>
        <taxon>Lysobacterales</taxon>
        <taxon>Rhodanobacteraceae</taxon>
        <taxon>Dyella</taxon>
    </lineage>
</organism>
<comment type="cofactor">
    <cofactor evidence="7">
        <name>[2Fe-2S] cluster</name>
        <dbReference type="ChEBI" id="CHEBI:190135"/>
    </cofactor>
</comment>
<name>A0A4R0YIV6_9GAMM</name>
<keyword evidence="5" id="KW-0408">Iron</keyword>
<gene>
    <name evidence="11" type="ORF">EZM97_27510</name>
</gene>
<evidence type="ECO:0000256" key="3">
    <source>
        <dbReference type="ARBA" id="ARBA00022723"/>
    </source>
</evidence>
<comment type="caution">
    <text evidence="11">The sequence shown here is derived from an EMBL/GenBank/DDBJ whole genome shotgun (WGS) entry which is preliminary data.</text>
</comment>
<keyword evidence="6" id="KW-0411">Iron-sulfur</keyword>
<dbReference type="PANTHER" id="PTHR37424">
    <property type="entry name" value="BACTERIOFERRITIN-ASSOCIATED FERREDOXIN"/>
    <property type="match status" value="1"/>
</dbReference>
<reference evidence="11 12" key="1">
    <citation type="submission" date="2019-02" db="EMBL/GenBank/DDBJ databases">
        <title>Dyella amyloliquefaciens sp. nov., isolated from forest soil.</title>
        <authorList>
            <person name="Gao Z.-H."/>
            <person name="Qiu L.-H."/>
        </authorList>
    </citation>
    <scope>NUCLEOTIDE SEQUENCE [LARGE SCALE GENOMIC DNA]</scope>
    <source>
        <strain evidence="11 12">KACC 12747</strain>
    </source>
</reference>
<accession>A0A4R0YIV6</accession>
<dbReference type="Proteomes" id="UP000291822">
    <property type="component" value="Unassembled WGS sequence"/>
</dbReference>
<dbReference type="InterPro" id="IPR041854">
    <property type="entry name" value="BFD-like_2Fe2S-bd_dom_sf"/>
</dbReference>
<evidence type="ECO:0000256" key="2">
    <source>
        <dbReference type="ARBA" id="ARBA00022714"/>
    </source>
</evidence>
<dbReference type="RefSeq" id="WP_131151679.1">
    <property type="nucleotide sequence ID" value="NZ_SJTG01000004.1"/>
</dbReference>
<protein>
    <recommendedName>
        <fullName evidence="8">Bacterioferritin-associated ferredoxin</fullName>
    </recommendedName>
</protein>